<evidence type="ECO:0000313" key="2">
    <source>
        <dbReference type="EMBL" id="ORY99301.1"/>
    </source>
</evidence>
<protein>
    <submittedName>
        <fullName evidence="2">Uncharacterized protein</fullName>
    </submittedName>
</protein>
<sequence length="121" mass="13098">MGLSADSKPISVCLSPKRCGTMLLPPDPVLHASTPSCPSNIGYRKSRQEYKMLNSPDGLCADSARSSRDEVLVTITRSATDRQTDRQPSGLNDSKSARAHECMFQCNSITALFMAVGVCFL</sequence>
<gene>
    <name evidence="2" type="ORF">BCR43DRAFT_225449</name>
</gene>
<dbReference type="Proteomes" id="UP000242180">
    <property type="component" value="Unassembled WGS sequence"/>
</dbReference>
<dbReference type="EMBL" id="MCGN01000003">
    <property type="protein sequence ID" value="ORY99301.1"/>
    <property type="molecule type" value="Genomic_DNA"/>
</dbReference>
<dbReference type="AlphaFoldDB" id="A0A1X2HJP6"/>
<name>A0A1X2HJP6_SYNRA</name>
<accession>A0A1X2HJP6</accession>
<reference evidence="2 3" key="1">
    <citation type="submission" date="2016-07" db="EMBL/GenBank/DDBJ databases">
        <title>Pervasive Adenine N6-methylation of Active Genes in Fungi.</title>
        <authorList>
            <consortium name="DOE Joint Genome Institute"/>
            <person name="Mondo S.J."/>
            <person name="Dannebaum R.O."/>
            <person name="Kuo R.C."/>
            <person name="Labutti K."/>
            <person name="Haridas S."/>
            <person name="Kuo A."/>
            <person name="Salamov A."/>
            <person name="Ahrendt S.R."/>
            <person name="Lipzen A."/>
            <person name="Sullivan W."/>
            <person name="Andreopoulos W.B."/>
            <person name="Clum A."/>
            <person name="Lindquist E."/>
            <person name="Daum C."/>
            <person name="Ramamoorthy G.K."/>
            <person name="Gryganskyi A."/>
            <person name="Culley D."/>
            <person name="Magnuson J.K."/>
            <person name="James T.Y."/>
            <person name="O'Malley M.A."/>
            <person name="Stajich J.E."/>
            <person name="Spatafora J.W."/>
            <person name="Visel A."/>
            <person name="Grigoriev I.V."/>
        </authorList>
    </citation>
    <scope>NUCLEOTIDE SEQUENCE [LARGE SCALE GENOMIC DNA]</scope>
    <source>
        <strain evidence="2 3">NRRL 2496</strain>
    </source>
</reference>
<dbReference type="InParanoid" id="A0A1X2HJP6"/>
<evidence type="ECO:0000313" key="3">
    <source>
        <dbReference type="Proteomes" id="UP000242180"/>
    </source>
</evidence>
<feature type="region of interest" description="Disordered" evidence="1">
    <location>
        <begin position="76"/>
        <end position="96"/>
    </location>
</feature>
<organism evidence="2 3">
    <name type="scientific">Syncephalastrum racemosum</name>
    <name type="common">Filamentous fungus</name>
    <dbReference type="NCBI Taxonomy" id="13706"/>
    <lineage>
        <taxon>Eukaryota</taxon>
        <taxon>Fungi</taxon>
        <taxon>Fungi incertae sedis</taxon>
        <taxon>Mucoromycota</taxon>
        <taxon>Mucoromycotina</taxon>
        <taxon>Mucoromycetes</taxon>
        <taxon>Mucorales</taxon>
        <taxon>Syncephalastraceae</taxon>
        <taxon>Syncephalastrum</taxon>
    </lineage>
</organism>
<keyword evidence="3" id="KW-1185">Reference proteome</keyword>
<comment type="caution">
    <text evidence="2">The sequence shown here is derived from an EMBL/GenBank/DDBJ whole genome shotgun (WGS) entry which is preliminary data.</text>
</comment>
<proteinExistence type="predicted"/>
<evidence type="ECO:0000256" key="1">
    <source>
        <dbReference type="SAM" id="MobiDB-lite"/>
    </source>
</evidence>